<sequence>MAVLRPKNVNIQLLACLVDEDDTNDSDYRFLADGQRARYVTTAPGTFVGAEDDRTFEPILLGELFPPFPSGSWNQGHVAKDTATGETAFVKTETVQLAGVKNIWHPVKLNEFDFTQQHRIRQRVRVATHPELNNGKPVLMKLAVWPWEIASMEVETTAYQFIDGRSIGPKFLGHVTEGNDGRVVGFIIEWVQDARAAGLEDIESCKMALGRLHKLNIKSGDINKHNFLVRDGQDTVLIDFETAEFGCSPEELDLETGTLEHTLQDKSSRGGVEPHREQ</sequence>
<organism evidence="1 2">
    <name type="scientific">Lasiodiplodia mahajangana</name>
    <dbReference type="NCBI Taxonomy" id="1108764"/>
    <lineage>
        <taxon>Eukaryota</taxon>
        <taxon>Fungi</taxon>
        <taxon>Dikarya</taxon>
        <taxon>Ascomycota</taxon>
        <taxon>Pezizomycotina</taxon>
        <taxon>Dothideomycetes</taxon>
        <taxon>Dothideomycetes incertae sedis</taxon>
        <taxon>Botryosphaeriales</taxon>
        <taxon>Botryosphaeriaceae</taxon>
        <taxon>Lasiodiplodia</taxon>
    </lineage>
</organism>
<name>A0ACC2JR34_9PEZI</name>
<evidence type="ECO:0000313" key="2">
    <source>
        <dbReference type="Proteomes" id="UP001153332"/>
    </source>
</evidence>
<protein>
    <submittedName>
        <fullName evidence="1">Uncharacterized protein</fullName>
    </submittedName>
</protein>
<gene>
    <name evidence="1" type="ORF">O1611_g3664</name>
</gene>
<reference evidence="1" key="1">
    <citation type="submission" date="2022-12" db="EMBL/GenBank/DDBJ databases">
        <title>Genome Sequence of Lasiodiplodia mahajangana.</title>
        <authorList>
            <person name="Buettner E."/>
        </authorList>
    </citation>
    <scope>NUCLEOTIDE SEQUENCE</scope>
    <source>
        <strain evidence="1">VT137</strain>
    </source>
</reference>
<dbReference type="Proteomes" id="UP001153332">
    <property type="component" value="Unassembled WGS sequence"/>
</dbReference>
<evidence type="ECO:0000313" key="1">
    <source>
        <dbReference type="EMBL" id="KAJ8129967.1"/>
    </source>
</evidence>
<comment type="caution">
    <text evidence="1">The sequence shown here is derived from an EMBL/GenBank/DDBJ whole genome shotgun (WGS) entry which is preliminary data.</text>
</comment>
<accession>A0ACC2JR34</accession>
<proteinExistence type="predicted"/>
<dbReference type="EMBL" id="JAPUUL010000615">
    <property type="protein sequence ID" value="KAJ8129967.1"/>
    <property type="molecule type" value="Genomic_DNA"/>
</dbReference>
<keyword evidence="2" id="KW-1185">Reference proteome</keyword>